<comment type="caution">
    <text evidence="2">The sequence shown here is derived from an EMBL/GenBank/DDBJ whole genome shotgun (WGS) entry which is preliminary data.</text>
</comment>
<evidence type="ECO:0000313" key="3">
    <source>
        <dbReference type="Proteomes" id="UP000588186"/>
    </source>
</evidence>
<dbReference type="InterPro" id="IPR005802">
    <property type="entry name" value="ADC_synth_comp_1"/>
</dbReference>
<dbReference type="InterPro" id="IPR005801">
    <property type="entry name" value="ADC_synthase"/>
</dbReference>
<dbReference type="InterPro" id="IPR036038">
    <property type="entry name" value="Aminotransferase-like"/>
</dbReference>
<sequence>MRVHAKFTRNNIQEELYFINPIKVLDESSALDDALVEAEAAQQSGQYAVVMIDYESHDTSRESFKIGIFDAPVSREAFMETRGIGSFELGPMHFSETKEQTIENIEKVRGYIRDGHTYQANYTTRMNGDFTGDAHTLYETLVANNNGGYTIFIEHEGHTVVSCSPELFFEIDGNRTIHTRPMKGTAPRFEEKHKDEESYEFLRNSKKDQAENVMIVDLLRNDISRISKPKTVKTPELFTIEKYKTVYQMTSTVVGELHEGLGLNKIFDALFPCGSITGAPKIKTMEIIEALETTERGIYCGAIGILYSDNTTVFNVPIRTLSIKDGQYTYAAGGGITYNSSAESEYDELLQKTKFLEQAKVTLIETMRIDHGYVPRLELHSERLKKSAEHFRYGRVNLIHEVNDYVNNQMLLSGVYRLRATFDRNGLMLSHDAVPELNSTNAKVLGPIEGPDDFLRHKTTIRYQYFGSTDDTPLILYYNNNHMITEFNIGNVVVYQNGTYYTPKEVEILNGVMRESLLQDGRLKFKDYSVDELKSLYQEEEIEVFLINSLREMIPVSLFF</sequence>
<dbReference type="PANTHER" id="PTHR11236">
    <property type="entry name" value="AMINOBENZOATE/ANTHRANILATE SYNTHASE"/>
    <property type="match status" value="1"/>
</dbReference>
<name>A0A6V7R026_9BACL</name>
<proteinExistence type="predicted"/>
<dbReference type="Pfam" id="PF01063">
    <property type="entry name" value="Aminotran_4"/>
    <property type="match status" value="1"/>
</dbReference>
<dbReference type="Gene3D" id="3.30.470.10">
    <property type="match status" value="1"/>
</dbReference>
<dbReference type="InterPro" id="IPR015890">
    <property type="entry name" value="Chorismate_C"/>
</dbReference>
<dbReference type="Proteomes" id="UP000588186">
    <property type="component" value="Unassembled WGS sequence"/>
</dbReference>
<dbReference type="GO" id="GO:0046820">
    <property type="term" value="F:4-amino-4-deoxychorismate synthase activity"/>
    <property type="evidence" value="ECO:0007669"/>
    <property type="project" value="TreeGrafter"/>
</dbReference>
<keyword evidence="3" id="KW-1185">Reference proteome</keyword>
<organism evidence="2 3">
    <name type="scientific">Phocicoccus pinnipedialis</name>
    <dbReference type="NCBI Taxonomy" id="110845"/>
    <lineage>
        <taxon>Bacteria</taxon>
        <taxon>Bacillati</taxon>
        <taxon>Bacillota</taxon>
        <taxon>Bacilli</taxon>
        <taxon>Bacillales</taxon>
        <taxon>Salinicoccaceae</taxon>
        <taxon>Phocicoccus</taxon>
    </lineage>
</organism>
<dbReference type="GO" id="GO:0009396">
    <property type="term" value="P:folic acid-containing compound biosynthetic process"/>
    <property type="evidence" value="ECO:0007669"/>
    <property type="project" value="InterPro"/>
</dbReference>
<gene>
    <name evidence="2" type="primary">pabB</name>
    <name evidence="2" type="ORF">JEOPIN946_00065</name>
</gene>
<dbReference type="EMBL" id="CAJEWB010000002">
    <property type="protein sequence ID" value="CAD2070659.1"/>
    <property type="molecule type" value="Genomic_DNA"/>
</dbReference>
<dbReference type="PRINTS" id="PR00095">
    <property type="entry name" value="ANTSNTHASEI"/>
</dbReference>
<dbReference type="Gene3D" id="3.20.10.10">
    <property type="entry name" value="D-amino Acid Aminotransferase, subunit A, domain 2"/>
    <property type="match status" value="1"/>
</dbReference>
<evidence type="ECO:0000313" key="2">
    <source>
        <dbReference type="EMBL" id="CAD2070659.1"/>
    </source>
</evidence>
<protein>
    <submittedName>
        <fullName evidence="2">Aminodeoxychorismate synthase component 1</fullName>
    </submittedName>
</protein>
<dbReference type="SUPFAM" id="SSF56752">
    <property type="entry name" value="D-aminoacid aminotransferase-like PLP-dependent enzymes"/>
    <property type="match status" value="1"/>
</dbReference>
<reference evidence="2 3" key="1">
    <citation type="submission" date="2020-07" db="EMBL/GenBank/DDBJ databases">
        <authorList>
            <person name="Criscuolo A."/>
        </authorList>
    </citation>
    <scope>NUCLEOTIDE SEQUENCE [LARGE SCALE GENOMIC DNA]</scope>
    <source>
        <strain evidence="2">CIP107946</strain>
    </source>
</reference>
<dbReference type="InterPro" id="IPR043131">
    <property type="entry name" value="BCAT-like_N"/>
</dbReference>
<dbReference type="InterPro" id="IPR001544">
    <property type="entry name" value="Aminotrans_IV"/>
</dbReference>
<dbReference type="InterPro" id="IPR019999">
    <property type="entry name" value="Anth_synth_I-like"/>
</dbReference>
<dbReference type="RefSeq" id="WP_186075801.1">
    <property type="nucleotide sequence ID" value="NZ_CAJEWB010000002.1"/>
</dbReference>
<dbReference type="InterPro" id="IPR043132">
    <property type="entry name" value="BCAT-like_C"/>
</dbReference>
<dbReference type="GO" id="GO:0000162">
    <property type="term" value="P:L-tryptophan biosynthetic process"/>
    <property type="evidence" value="ECO:0007669"/>
    <property type="project" value="TreeGrafter"/>
</dbReference>
<accession>A0A6V7R026</accession>
<feature type="domain" description="Chorismate-utilising enzyme C-terminal" evidence="1">
    <location>
        <begin position="100"/>
        <end position="352"/>
    </location>
</feature>
<evidence type="ECO:0000259" key="1">
    <source>
        <dbReference type="Pfam" id="PF00425"/>
    </source>
</evidence>
<dbReference type="NCBIfam" id="TIGR00553">
    <property type="entry name" value="pabB"/>
    <property type="match status" value="1"/>
</dbReference>
<dbReference type="Pfam" id="PF00425">
    <property type="entry name" value="Chorismate_bind"/>
    <property type="match status" value="1"/>
</dbReference>
<dbReference type="AlphaFoldDB" id="A0A6V7R026"/>
<dbReference type="PANTHER" id="PTHR11236:SF50">
    <property type="entry name" value="AMINODEOXYCHORISMATE SYNTHASE COMPONENT 1"/>
    <property type="match status" value="1"/>
</dbReference>
<dbReference type="Gene3D" id="3.60.120.10">
    <property type="entry name" value="Anthranilate synthase"/>
    <property type="match status" value="1"/>
</dbReference>
<dbReference type="SUPFAM" id="SSF56322">
    <property type="entry name" value="ADC synthase"/>
    <property type="match status" value="1"/>
</dbReference>